<evidence type="ECO:0000313" key="1">
    <source>
        <dbReference type="EMBL" id="QNO00088.1"/>
    </source>
</evidence>
<dbReference type="Proteomes" id="UP000516110">
    <property type="component" value="Segment"/>
</dbReference>
<organism evidence="1 2">
    <name type="scientific">Pseudomonas phage phiPsa300</name>
    <dbReference type="NCBI Taxonomy" id="1460362"/>
    <lineage>
        <taxon>Viruses</taxon>
        <taxon>Duplodnaviria</taxon>
        <taxon>Heunggongvirae</taxon>
        <taxon>Uroviricota</taxon>
        <taxon>Caudoviricetes</taxon>
        <taxon>Vandenendeviridae</taxon>
        <taxon>Gorskivirinae</taxon>
        <taxon>Otagovirus</taxon>
        <taxon>Otagovirus psa300</taxon>
    </lineage>
</organism>
<reference evidence="1 2" key="1">
    <citation type="submission" date="2020-06" db="EMBL/GenBank/DDBJ databases">
        <title>Characterization of Pseudomonas phiPsa374-like phages.</title>
        <authorList>
            <person name="Warring S."/>
            <person name="Malone L.M."/>
            <person name="Easingwood R.A."/>
            <person name="Rigano L."/>
            <person name="Frampton R.A."/>
            <person name="Lopez Acedo E."/>
            <person name="Templeton M.D."/>
            <person name="Kleffmann T."/>
            <person name="Bostina M."/>
            <person name="Fineran P.C."/>
        </authorList>
    </citation>
    <scope>NUCLEOTIDE SEQUENCE [LARGE SCALE GENOMIC DNA]</scope>
</reference>
<evidence type="ECO:0000313" key="2">
    <source>
        <dbReference type="Proteomes" id="UP000516110"/>
    </source>
</evidence>
<protein>
    <submittedName>
        <fullName evidence="1">Uncharacterized protein</fullName>
    </submittedName>
</protein>
<gene>
    <name evidence="1" type="ORF">phiPsa300_166</name>
</gene>
<dbReference type="EMBL" id="MT670418">
    <property type="protein sequence ID" value="QNO00088.1"/>
    <property type="molecule type" value="Genomic_DNA"/>
</dbReference>
<sequence>MITVTSLVSPTMIAKIRQGLHHAIKCEGHKMGGHGNRVYIQNRKGHNILRIDWKGQGKYIAYGGADWGQTDVTEIVKEALQRGCSSNRIKPRLLTCTDGYKATHPTTEKNVQMARAFIESNPDLKARLAQLAKLAGIGASKVAIIGLCLSNLSGGFI</sequence>
<proteinExistence type="predicted"/>
<keyword evidence="2" id="KW-1185">Reference proteome</keyword>
<accession>A0A7G9V1D2</accession>
<name>A0A7G9V1D2_9CAUD</name>